<keyword evidence="13" id="KW-0675">Receptor</keyword>
<dbReference type="InterPro" id="IPR037066">
    <property type="entry name" value="Plug_dom_sf"/>
</dbReference>
<name>A0A5C6KHP1_PARDI</name>
<comment type="caution">
    <text evidence="13">The sequence shown here is derived from an EMBL/GenBank/DDBJ whole genome shotgun (WGS) entry which is preliminary data.</text>
</comment>
<dbReference type="Pfam" id="PF07660">
    <property type="entry name" value="STN"/>
    <property type="match status" value="1"/>
</dbReference>
<accession>A0A5C6KHP1</accession>
<feature type="domain" description="Secretin/TonB short N-terminal" evidence="12">
    <location>
        <begin position="79"/>
        <end position="130"/>
    </location>
</feature>
<dbReference type="Pfam" id="PF07715">
    <property type="entry name" value="Plug"/>
    <property type="match status" value="1"/>
</dbReference>
<keyword evidence="6" id="KW-0408">Iron</keyword>
<evidence type="ECO:0000256" key="2">
    <source>
        <dbReference type="ARBA" id="ARBA00022448"/>
    </source>
</evidence>
<dbReference type="FunFam" id="2.60.40.1120:FF:000003">
    <property type="entry name" value="Outer membrane protein Omp121"/>
    <property type="match status" value="1"/>
</dbReference>
<keyword evidence="7 11" id="KW-0798">TonB box</keyword>
<reference evidence="13 14" key="1">
    <citation type="submission" date="2019-07" db="EMBL/GenBank/DDBJ databases">
        <title>Genome sequencing of Parabacteroides distasonis iSURF_7.</title>
        <authorList>
            <person name="Degefu H.N."/>
            <person name="Ruoff K.L."/>
            <person name="Price C.E."/>
            <person name="Valls R.A."/>
            <person name="O'Toole G.A."/>
        </authorList>
    </citation>
    <scope>NUCLEOTIDE SEQUENCE [LARGE SCALE GENOMIC DNA]</scope>
    <source>
        <strain evidence="13 14">CFPLTA003_1B</strain>
    </source>
</reference>
<gene>
    <name evidence="13" type="ORF">FSA05_06385</name>
</gene>
<protein>
    <submittedName>
        <fullName evidence="13">TonB-dependent receptor</fullName>
    </submittedName>
</protein>
<evidence type="ECO:0000256" key="7">
    <source>
        <dbReference type="ARBA" id="ARBA00023077"/>
    </source>
</evidence>
<proteinExistence type="inferred from homology"/>
<evidence type="ECO:0000256" key="8">
    <source>
        <dbReference type="ARBA" id="ARBA00023136"/>
    </source>
</evidence>
<keyword evidence="4" id="KW-0406">Ion transport</keyword>
<evidence type="ECO:0000256" key="4">
    <source>
        <dbReference type="ARBA" id="ARBA00022496"/>
    </source>
</evidence>
<dbReference type="GO" id="GO:0009279">
    <property type="term" value="C:cell outer membrane"/>
    <property type="evidence" value="ECO:0007669"/>
    <property type="project" value="UniProtKB-SubCell"/>
</dbReference>
<evidence type="ECO:0000256" key="10">
    <source>
        <dbReference type="PROSITE-ProRule" id="PRU01360"/>
    </source>
</evidence>
<dbReference type="InterPro" id="IPR012910">
    <property type="entry name" value="Plug_dom"/>
</dbReference>
<dbReference type="InterPro" id="IPR011662">
    <property type="entry name" value="Secretin/TonB_short_N"/>
</dbReference>
<evidence type="ECO:0000256" key="1">
    <source>
        <dbReference type="ARBA" id="ARBA00004571"/>
    </source>
</evidence>
<keyword evidence="9 10" id="KW-0998">Cell outer membrane</keyword>
<organism evidence="13 14">
    <name type="scientific">Parabacteroides distasonis</name>
    <dbReference type="NCBI Taxonomy" id="823"/>
    <lineage>
        <taxon>Bacteria</taxon>
        <taxon>Pseudomonadati</taxon>
        <taxon>Bacteroidota</taxon>
        <taxon>Bacteroidia</taxon>
        <taxon>Bacteroidales</taxon>
        <taxon>Tannerellaceae</taxon>
        <taxon>Parabacteroides</taxon>
    </lineage>
</organism>
<dbReference type="InterPro" id="IPR023996">
    <property type="entry name" value="TonB-dep_OMP_SusC/RagA"/>
</dbReference>
<dbReference type="Gene3D" id="3.55.50.30">
    <property type="match status" value="1"/>
</dbReference>
<keyword evidence="4" id="KW-0410">Iron transport</keyword>
<evidence type="ECO:0000256" key="6">
    <source>
        <dbReference type="ARBA" id="ARBA00023004"/>
    </source>
</evidence>
<keyword evidence="8 10" id="KW-0472">Membrane</keyword>
<evidence type="ECO:0000313" key="13">
    <source>
        <dbReference type="EMBL" id="TWV62667.1"/>
    </source>
</evidence>
<comment type="similarity">
    <text evidence="10 11">Belongs to the TonB-dependent receptor family.</text>
</comment>
<dbReference type="AlphaFoldDB" id="A0A5C6KHP1"/>
<keyword evidence="3 10" id="KW-1134">Transmembrane beta strand</keyword>
<sequence>MQMIWMRITNVINPLKGHHQSQVKLLKIKLFMKVVKKAIYVAVALFCLNLTVSAQSITLKVSNITVKQAMDELKSRSGYSFVFSSADVDTGKKISVSAENQSVNAVIEQILRGQGLTYEIQGKNIILKKEGVIEKTVSKKTNKITGVVLDPSGEPVIGANVVVKGSTNGTITDIDGNFSIQNVPENAVLLVSYIGFNTKEVALAGKTTLSVRLQEDTQVLEEVVVVGYGVTKKRDLTGAVGAVKMDENVISSPAVDAGQAIAGRVAGVQVVSATGRPGASSTVQIRGINSVTASQAPLVVVDGIQMPDYDLNLIPPSNIESIDILKDAASAAIYGSRGTNGVILITTKSGKEGKGKINFGYKFSIQQPIKKVDVMNSAEYAEAAKDAIQNAWIEDGGDPNAPNTLEARKNQYKYTWPTALDSPETLYDTDWQDVIYRNAPMHQVDLNYSWGNKTSNFSATMGVVKQDGVVITSTYQKYTMSLQASTKIKDWLQIGGMMTALYDKEREPFSRTVEWAVQYPSIYPVYGKDGLLGEPTTTEGFENYNSLLFRARNGHPLYCIDWELYSKKFKNYGNAFIALDIIDGLKFKTTFNYYINRSDRDEYQPKDHNMGPNAMDAGYGYKKWNKTLYVTSENLLTYNKEFGKHAVSALAGYEANYRRLESVTAARTDYENDLIHYVGAGKTLSAAADSDVETARVSWFGRASYTFDGKYMLSASLRRDGSSRFGANNKWGYFPSVSGAWRLSDESFFKPLVKIANTVKIRASYGVTGNDGIADYSWIANLDKGKIVYGENIESSYYPSKLGNPDLKWERLQQLNIGVDLGFLQNRILLEADWYRSYCDGLLLNVPVPATSGFQTVLKNIGELENKGVELNLTTRNLVGKFQWQTVFNISTNKSKVLSLGEDDAPILFYPGNAGQLGLITQVDHPLYEFYGYNYQGVIMNEEELASAAKYPGIGIGYGKYEDVNNDGKIDSEDRTTLGQNTPKFIWGMTNTFKYKNFDLSFLIQGAHGQKIYDMNMIRSTYYHEGRNYLAEMVDRYRSPEQPGDGYHYKLNRNTNHFETQGSSYWLKNGSYIRFKNITLGYTLPKSLTDKLHIGFARLFVNGTNLFTITKYPGIDPESFKNNATEARRRGTSDNQYPTAKVFTMGINVEF</sequence>
<dbReference type="SUPFAM" id="SSF49464">
    <property type="entry name" value="Carboxypeptidase regulatory domain-like"/>
    <property type="match status" value="1"/>
</dbReference>
<dbReference type="Pfam" id="PF00593">
    <property type="entry name" value="TonB_dep_Rec_b-barrel"/>
    <property type="match status" value="1"/>
</dbReference>
<evidence type="ECO:0000256" key="5">
    <source>
        <dbReference type="ARBA" id="ARBA00022692"/>
    </source>
</evidence>
<dbReference type="InterPro" id="IPR008969">
    <property type="entry name" value="CarboxyPept-like_regulatory"/>
</dbReference>
<evidence type="ECO:0000259" key="12">
    <source>
        <dbReference type="SMART" id="SM00965"/>
    </source>
</evidence>
<evidence type="ECO:0000313" key="14">
    <source>
        <dbReference type="Proteomes" id="UP000315827"/>
    </source>
</evidence>
<dbReference type="Pfam" id="PF13715">
    <property type="entry name" value="CarbopepD_reg_2"/>
    <property type="match status" value="1"/>
</dbReference>
<dbReference type="SUPFAM" id="SSF56935">
    <property type="entry name" value="Porins"/>
    <property type="match status" value="1"/>
</dbReference>
<keyword evidence="2 10" id="KW-0813">Transport</keyword>
<dbReference type="InterPro" id="IPR023997">
    <property type="entry name" value="TonB-dep_OMP_SusC/RagA_CS"/>
</dbReference>
<dbReference type="Proteomes" id="UP000315827">
    <property type="component" value="Unassembled WGS sequence"/>
</dbReference>
<dbReference type="Gene3D" id="2.60.40.1120">
    <property type="entry name" value="Carboxypeptidase-like, regulatory domain"/>
    <property type="match status" value="1"/>
</dbReference>
<dbReference type="PROSITE" id="PS52016">
    <property type="entry name" value="TONB_DEPENDENT_REC_3"/>
    <property type="match status" value="1"/>
</dbReference>
<dbReference type="NCBIfam" id="TIGR04056">
    <property type="entry name" value="OMP_RagA_SusC"/>
    <property type="match status" value="1"/>
</dbReference>
<dbReference type="InterPro" id="IPR000531">
    <property type="entry name" value="Beta-barrel_TonB"/>
</dbReference>
<evidence type="ECO:0000256" key="3">
    <source>
        <dbReference type="ARBA" id="ARBA00022452"/>
    </source>
</evidence>
<dbReference type="GO" id="GO:0006826">
    <property type="term" value="P:iron ion transport"/>
    <property type="evidence" value="ECO:0007669"/>
    <property type="project" value="UniProtKB-KW"/>
</dbReference>
<dbReference type="EMBL" id="VOHW01000003">
    <property type="protein sequence ID" value="TWV62667.1"/>
    <property type="molecule type" value="Genomic_DNA"/>
</dbReference>
<dbReference type="SMART" id="SM00965">
    <property type="entry name" value="STN"/>
    <property type="match status" value="1"/>
</dbReference>
<dbReference type="Gene3D" id="2.40.170.20">
    <property type="entry name" value="TonB-dependent receptor, beta-barrel domain"/>
    <property type="match status" value="1"/>
</dbReference>
<comment type="subcellular location">
    <subcellularLocation>
        <location evidence="1 10">Cell outer membrane</location>
        <topology evidence="1 10">Multi-pass membrane protein</topology>
    </subcellularLocation>
</comment>
<dbReference type="Gene3D" id="2.170.130.10">
    <property type="entry name" value="TonB-dependent receptor, plug domain"/>
    <property type="match status" value="1"/>
</dbReference>
<evidence type="ECO:0000256" key="11">
    <source>
        <dbReference type="RuleBase" id="RU003357"/>
    </source>
</evidence>
<dbReference type="InterPro" id="IPR036942">
    <property type="entry name" value="Beta-barrel_TonB_sf"/>
</dbReference>
<evidence type="ECO:0000256" key="9">
    <source>
        <dbReference type="ARBA" id="ARBA00023237"/>
    </source>
</evidence>
<dbReference type="InterPro" id="IPR039426">
    <property type="entry name" value="TonB-dep_rcpt-like"/>
</dbReference>
<dbReference type="NCBIfam" id="TIGR04057">
    <property type="entry name" value="SusC_RagA_signa"/>
    <property type="match status" value="1"/>
</dbReference>
<keyword evidence="5 10" id="KW-0812">Transmembrane</keyword>